<dbReference type="GO" id="GO:0015661">
    <property type="term" value="F:L-lysine efflux transmembrane transporter activity"/>
    <property type="evidence" value="ECO:0007669"/>
    <property type="project" value="InterPro"/>
</dbReference>
<dbReference type="AlphaFoldDB" id="A0A174AHL2"/>
<dbReference type="EMBL" id="CYZO01000010">
    <property type="protein sequence ID" value="CUN87015.1"/>
    <property type="molecule type" value="Genomic_DNA"/>
</dbReference>
<reference evidence="3 5" key="2">
    <citation type="journal article" date="2019" name="Science, e1252229">
        <title>Invertible promoters mediate bacterial phase variation, antibiotic resistance, and host adaptation in the gut.</title>
        <authorList>
            <person name="Jiang X."/>
            <person name="Hall A.B."/>
            <person name="Arthur T.D."/>
            <person name="Plichta D.R."/>
            <person name="Covington C.T."/>
            <person name="Poyet M."/>
            <person name="Crothers J."/>
            <person name="Moses P.L."/>
            <person name="Tolonen A.C."/>
            <person name="Vlamakis H."/>
            <person name="Alm E.J."/>
            <person name="Xavier R.J."/>
        </authorList>
    </citation>
    <scope>NUCLEOTIDE SEQUENCE [LARGE SCALE GENOMIC DNA]</scope>
    <source>
        <strain evidence="3">Aa_0143</strain>
        <strain evidence="5">aa_0143</strain>
    </source>
</reference>
<feature type="transmembrane region" description="Helical" evidence="1">
    <location>
        <begin position="66"/>
        <end position="89"/>
    </location>
</feature>
<reference evidence="2 4" key="1">
    <citation type="submission" date="2015-09" db="EMBL/GenBank/DDBJ databases">
        <authorList>
            <consortium name="Pathogen Informatics"/>
        </authorList>
    </citation>
    <scope>NUCLEOTIDE SEQUENCE [LARGE SCALE GENOMIC DNA]</scope>
    <source>
        <strain evidence="2 4">2789STDY5834841</strain>
    </source>
</reference>
<sequence>MIVFLTILSLVSGLVYGYFDVESSFISAITQNTHIVLYILMFSVGISIGMYDGIVQKIREYHIKIFIIPIGIIIGSLLGGIICSMIVKMPVGHGTAIASGLGWYSLSGATISKLVSAEAGSIAFLSNLMREIFSFFIIPFLAVHFNYYTCIAPAGATSEDTTLPVMLKYTNEETVVLSVLNGVICSFCVPILISFCLNIK</sequence>
<evidence type="ECO:0000313" key="3">
    <source>
        <dbReference type="EMBL" id="RYS80874.1"/>
    </source>
</evidence>
<dbReference type="Proteomes" id="UP000095787">
    <property type="component" value="Unassembled WGS sequence"/>
</dbReference>
<dbReference type="PANTHER" id="PTHR35804:SF1">
    <property type="entry name" value="LYSINE EXPORTER LYSO"/>
    <property type="match status" value="1"/>
</dbReference>
<keyword evidence="1" id="KW-0472">Membrane</keyword>
<feature type="transmembrane region" description="Helical" evidence="1">
    <location>
        <begin position="132"/>
        <end position="155"/>
    </location>
</feature>
<dbReference type="EMBL" id="RCYR01000006">
    <property type="protein sequence ID" value="RYS80874.1"/>
    <property type="molecule type" value="Genomic_DNA"/>
</dbReference>
<gene>
    <name evidence="3" type="ORF">EAI93_05045</name>
    <name evidence="2" type="ORF">ERS852456_01028</name>
</gene>
<dbReference type="GO" id="GO:0005886">
    <property type="term" value="C:plasma membrane"/>
    <property type="evidence" value="ECO:0007669"/>
    <property type="project" value="TreeGrafter"/>
</dbReference>
<feature type="transmembrane region" description="Helical" evidence="1">
    <location>
        <begin position="175"/>
        <end position="197"/>
    </location>
</feature>
<dbReference type="PANTHER" id="PTHR35804">
    <property type="entry name" value="LYSINE EXPORTER LYSO"/>
    <property type="match status" value="1"/>
</dbReference>
<keyword evidence="1" id="KW-1133">Transmembrane helix</keyword>
<evidence type="ECO:0000313" key="2">
    <source>
        <dbReference type="EMBL" id="CUN87015.1"/>
    </source>
</evidence>
<keyword evidence="1" id="KW-0812">Transmembrane</keyword>
<protein>
    <submittedName>
        <fullName evidence="3">Lysine exporter LysO family protein</fullName>
    </submittedName>
    <submittedName>
        <fullName evidence="2">Membrane protein of uncharacterized function (DUF340)</fullName>
    </submittedName>
</protein>
<organism evidence="2 4">
    <name type="scientific">[Ruminococcus] torques</name>
    <dbReference type="NCBI Taxonomy" id="33039"/>
    <lineage>
        <taxon>Bacteria</taxon>
        <taxon>Bacillati</taxon>
        <taxon>Bacillota</taxon>
        <taxon>Clostridia</taxon>
        <taxon>Lachnospirales</taxon>
        <taxon>Lachnospiraceae</taxon>
        <taxon>Mediterraneibacter</taxon>
    </lineage>
</organism>
<dbReference type="InterPro" id="IPR005642">
    <property type="entry name" value="LysO"/>
</dbReference>
<evidence type="ECO:0000313" key="5">
    <source>
        <dbReference type="Proteomes" id="UP000292665"/>
    </source>
</evidence>
<proteinExistence type="predicted"/>
<dbReference type="Pfam" id="PF03956">
    <property type="entry name" value="Lys_export"/>
    <property type="match status" value="1"/>
</dbReference>
<evidence type="ECO:0000313" key="4">
    <source>
        <dbReference type="Proteomes" id="UP000095787"/>
    </source>
</evidence>
<feature type="transmembrane region" description="Helical" evidence="1">
    <location>
        <begin position="33"/>
        <end position="54"/>
    </location>
</feature>
<name>A0A174AHL2_9FIRM</name>
<evidence type="ECO:0000256" key="1">
    <source>
        <dbReference type="SAM" id="Phobius"/>
    </source>
</evidence>
<dbReference type="Proteomes" id="UP000292665">
    <property type="component" value="Unassembled WGS sequence"/>
</dbReference>
<dbReference type="RefSeq" id="WP_004845243.1">
    <property type="nucleotide sequence ID" value="NZ_AP028249.1"/>
</dbReference>
<dbReference type="GeneID" id="97329483"/>
<accession>A0A174AHL2</accession>